<dbReference type="STRING" id="1134406.ADN00_19150"/>
<dbReference type="SUPFAM" id="SSF143865">
    <property type="entry name" value="CorA soluble domain-like"/>
    <property type="match status" value="1"/>
</dbReference>
<sequence length="310" mass="35255">MISILKSTPSGLEPQTEPSSGCWINVVDPTTDEIESLSKLGIPQDFITYPLDVDERSRTEREDDGTVLIVLRVPYFQGMRADIPYITIPLGIIINEDLIVTICRWKNDVLQKFLGGQVRAFSTAKHNQFVLKLLLHTASKYLSDLREINRATDILEDQLQLSMNNNQLMEILKYQKSMVYFTTALKSNELMLERLQRSQLFRMYAEDEDLLEDVITENQQAIEMTNIYNTILSSMMDAFASIISNNMNMVMKFLASVTIVLSLPTIATSFFGMNVPLPLENNAVGYLIILGATVIISLIVVAVFYKRDWF</sequence>
<feature type="transmembrane region" description="Helical" evidence="6">
    <location>
        <begin position="283"/>
        <end position="305"/>
    </location>
</feature>
<dbReference type="AlphaFoldDB" id="A0A0P6X5G1"/>
<dbReference type="OrthoDB" id="9803416at2"/>
<feature type="transmembrane region" description="Helical" evidence="6">
    <location>
        <begin position="253"/>
        <end position="271"/>
    </location>
</feature>
<dbReference type="CDD" id="cd12827">
    <property type="entry name" value="EcCorA_ZntB-like_u2"/>
    <property type="match status" value="1"/>
</dbReference>
<keyword evidence="5 6" id="KW-0472">Membrane</keyword>
<evidence type="ECO:0000256" key="2">
    <source>
        <dbReference type="ARBA" id="ARBA00009765"/>
    </source>
</evidence>
<name>A0A0P6X5G1_9CHLR</name>
<comment type="subcellular location">
    <subcellularLocation>
        <location evidence="1">Membrane</location>
        <topology evidence="1">Multi-pass membrane protein</topology>
    </subcellularLocation>
</comment>
<evidence type="ECO:0000313" key="8">
    <source>
        <dbReference type="Proteomes" id="UP000050417"/>
    </source>
</evidence>
<accession>A0A0P6X5G1</accession>
<reference evidence="7 8" key="1">
    <citation type="submission" date="2015-07" db="EMBL/GenBank/DDBJ databases">
        <title>Genome sequence of Ornatilinea apprima DSM 23815.</title>
        <authorList>
            <person name="Hemp J."/>
            <person name="Ward L.M."/>
            <person name="Pace L.A."/>
            <person name="Fischer W.W."/>
        </authorList>
    </citation>
    <scope>NUCLEOTIDE SEQUENCE [LARGE SCALE GENOMIC DNA]</scope>
    <source>
        <strain evidence="7 8">P3M-1</strain>
    </source>
</reference>
<keyword evidence="8" id="KW-1185">Reference proteome</keyword>
<comment type="similarity">
    <text evidence="2">Belongs to the CorA metal ion transporter (MIT) (TC 1.A.35) family.</text>
</comment>
<dbReference type="EMBL" id="LGCL01000045">
    <property type="protein sequence ID" value="KPL70150.1"/>
    <property type="molecule type" value="Genomic_DNA"/>
</dbReference>
<dbReference type="Proteomes" id="UP000050417">
    <property type="component" value="Unassembled WGS sequence"/>
</dbReference>
<evidence type="ECO:0000256" key="1">
    <source>
        <dbReference type="ARBA" id="ARBA00004141"/>
    </source>
</evidence>
<dbReference type="PANTHER" id="PTHR47891:SF2">
    <property type="entry name" value="MAGNESIUM AND COBALT TRANSPORTER"/>
    <property type="match status" value="1"/>
</dbReference>
<dbReference type="InterPro" id="IPR047199">
    <property type="entry name" value="CorA-like"/>
</dbReference>
<dbReference type="Pfam" id="PF01544">
    <property type="entry name" value="CorA"/>
    <property type="match status" value="1"/>
</dbReference>
<dbReference type="PATRIC" id="fig|1134406.4.peg.3142"/>
<evidence type="ECO:0000256" key="4">
    <source>
        <dbReference type="ARBA" id="ARBA00022989"/>
    </source>
</evidence>
<dbReference type="SUPFAM" id="SSF144083">
    <property type="entry name" value="Magnesium transport protein CorA, transmembrane region"/>
    <property type="match status" value="1"/>
</dbReference>
<keyword evidence="3 6" id="KW-0812">Transmembrane</keyword>
<evidence type="ECO:0000256" key="6">
    <source>
        <dbReference type="SAM" id="Phobius"/>
    </source>
</evidence>
<dbReference type="Gene3D" id="1.20.58.340">
    <property type="entry name" value="Magnesium transport protein CorA, transmembrane region"/>
    <property type="match status" value="2"/>
</dbReference>
<dbReference type="RefSeq" id="WP_075064643.1">
    <property type="nucleotide sequence ID" value="NZ_LGCL01000045.1"/>
</dbReference>
<dbReference type="Gene3D" id="3.30.460.20">
    <property type="entry name" value="CorA soluble domain-like"/>
    <property type="match status" value="1"/>
</dbReference>
<dbReference type="GO" id="GO:0016020">
    <property type="term" value="C:membrane"/>
    <property type="evidence" value="ECO:0007669"/>
    <property type="project" value="UniProtKB-SubCell"/>
</dbReference>
<evidence type="ECO:0000313" key="7">
    <source>
        <dbReference type="EMBL" id="KPL70150.1"/>
    </source>
</evidence>
<evidence type="ECO:0000256" key="3">
    <source>
        <dbReference type="ARBA" id="ARBA00022692"/>
    </source>
</evidence>
<evidence type="ECO:0000256" key="5">
    <source>
        <dbReference type="ARBA" id="ARBA00023136"/>
    </source>
</evidence>
<dbReference type="InterPro" id="IPR045861">
    <property type="entry name" value="CorA_cytoplasmic_dom"/>
</dbReference>
<dbReference type="GO" id="GO:0046873">
    <property type="term" value="F:metal ion transmembrane transporter activity"/>
    <property type="evidence" value="ECO:0007669"/>
    <property type="project" value="InterPro"/>
</dbReference>
<organism evidence="7 8">
    <name type="scientific">Ornatilinea apprima</name>
    <dbReference type="NCBI Taxonomy" id="1134406"/>
    <lineage>
        <taxon>Bacteria</taxon>
        <taxon>Bacillati</taxon>
        <taxon>Chloroflexota</taxon>
        <taxon>Anaerolineae</taxon>
        <taxon>Anaerolineales</taxon>
        <taxon>Anaerolineaceae</taxon>
        <taxon>Ornatilinea</taxon>
    </lineage>
</organism>
<dbReference type="PANTHER" id="PTHR47891">
    <property type="entry name" value="TRANSPORTER-RELATED"/>
    <property type="match status" value="1"/>
</dbReference>
<dbReference type="InterPro" id="IPR002523">
    <property type="entry name" value="MgTranspt_CorA/ZnTranspt_ZntB"/>
</dbReference>
<dbReference type="InterPro" id="IPR045863">
    <property type="entry name" value="CorA_TM1_TM2"/>
</dbReference>
<gene>
    <name evidence="7" type="ORF">ADN00_19150</name>
</gene>
<proteinExistence type="inferred from homology"/>
<keyword evidence="4 6" id="KW-1133">Transmembrane helix</keyword>
<comment type="caution">
    <text evidence="7">The sequence shown here is derived from an EMBL/GenBank/DDBJ whole genome shotgun (WGS) entry which is preliminary data.</text>
</comment>
<protein>
    <submittedName>
        <fullName evidence="7">Magnesium transporter</fullName>
    </submittedName>
</protein>